<gene>
    <name evidence="2" type="ORF">XELAEV_18037718mg</name>
</gene>
<proteinExistence type="predicted"/>
<dbReference type="AlphaFoldDB" id="A0A974CCM1"/>
<feature type="transmembrane region" description="Helical" evidence="1">
    <location>
        <begin position="6"/>
        <end position="23"/>
    </location>
</feature>
<name>A0A974CCM1_XENLA</name>
<reference evidence="3" key="1">
    <citation type="journal article" date="2016" name="Nature">
        <title>Genome evolution in the allotetraploid frog Xenopus laevis.</title>
        <authorList>
            <person name="Session A.M."/>
            <person name="Uno Y."/>
            <person name="Kwon T."/>
            <person name="Chapman J.A."/>
            <person name="Toyoda A."/>
            <person name="Takahashi S."/>
            <person name="Fukui A."/>
            <person name="Hikosaka A."/>
            <person name="Suzuki A."/>
            <person name="Kondo M."/>
            <person name="van Heeringen S.J."/>
            <person name="Quigley I."/>
            <person name="Heinz S."/>
            <person name="Ogino H."/>
            <person name="Ochi H."/>
            <person name="Hellsten U."/>
            <person name="Lyons J.B."/>
            <person name="Simakov O."/>
            <person name="Putnam N."/>
            <person name="Stites J."/>
            <person name="Kuroki Y."/>
            <person name="Tanaka T."/>
            <person name="Michiue T."/>
            <person name="Watanabe M."/>
            <person name="Bogdanovic O."/>
            <person name="Lister R."/>
            <person name="Georgiou G."/>
            <person name="Paranjpe S.S."/>
            <person name="van Kruijsbergen I."/>
            <person name="Shu S."/>
            <person name="Carlson J."/>
            <person name="Kinoshita T."/>
            <person name="Ohta Y."/>
            <person name="Mawaribuchi S."/>
            <person name="Jenkins J."/>
            <person name="Grimwood J."/>
            <person name="Schmutz J."/>
            <person name="Mitros T."/>
            <person name="Mozaffari S.V."/>
            <person name="Suzuki Y."/>
            <person name="Haramoto Y."/>
            <person name="Yamamoto T.S."/>
            <person name="Takagi C."/>
            <person name="Heald R."/>
            <person name="Miller K."/>
            <person name="Haudenschild C."/>
            <person name="Kitzman J."/>
            <person name="Nakayama T."/>
            <person name="Izutsu Y."/>
            <person name="Robert J."/>
            <person name="Fortriede J."/>
            <person name="Burns K."/>
            <person name="Lotay V."/>
            <person name="Karimi K."/>
            <person name="Yasuoka Y."/>
            <person name="Dichmann D.S."/>
            <person name="Flajnik M.F."/>
            <person name="Houston D.W."/>
            <person name="Shendure J."/>
            <person name="DuPasquier L."/>
            <person name="Vize P.D."/>
            <person name="Zorn A.M."/>
            <person name="Ito M."/>
            <person name="Marcotte E.M."/>
            <person name="Wallingford J.B."/>
            <person name="Ito Y."/>
            <person name="Asashima M."/>
            <person name="Ueno N."/>
            <person name="Matsuda Y."/>
            <person name="Veenstra G.J."/>
            <person name="Fujiyama A."/>
            <person name="Harland R.M."/>
            <person name="Taira M."/>
            <person name="Rokhsar D.S."/>
        </authorList>
    </citation>
    <scope>NUCLEOTIDE SEQUENCE [LARGE SCALE GENOMIC DNA]</scope>
    <source>
        <strain evidence="3">J</strain>
    </source>
</reference>
<dbReference type="EMBL" id="CM004479">
    <property type="protein sequence ID" value="OCT70794.1"/>
    <property type="molecule type" value="Genomic_DNA"/>
</dbReference>
<dbReference type="Proteomes" id="UP000694892">
    <property type="component" value="Chromosome 7S"/>
</dbReference>
<evidence type="ECO:0000313" key="3">
    <source>
        <dbReference type="Proteomes" id="UP000694892"/>
    </source>
</evidence>
<evidence type="ECO:0000313" key="2">
    <source>
        <dbReference type="EMBL" id="OCT70794.1"/>
    </source>
</evidence>
<organism evidence="2 3">
    <name type="scientific">Xenopus laevis</name>
    <name type="common">African clawed frog</name>
    <dbReference type="NCBI Taxonomy" id="8355"/>
    <lineage>
        <taxon>Eukaryota</taxon>
        <taxon>Metazoa</taxon>
        <taxon>Chordata</taxon>
        <taxon>Craniata</taxon>
        <taxon>Vertebrata</taxon>
        <taxon>Euteleostomi</taxon>
        <taxon>Amphibia</taxon>
        <taxon>Batrachia</taxon>
        <taxon>Anura</taxon>
        <taxon>Pipoidea</taxon>
        <taxon>Pipidae</taxon>
        <taxon>Xenopodinae</taxon>
        <taxon>Xenopus</taxon>
        <taxon>Xenopus</taxon>
    </lineage>
</organism>
<protein>
    <submittedName>
        <fullName evidence="2">Uncharacterized protein</fullName>
    </submittedName>
</protein>
<keyword evidence="1" id="KW-0812">Transmembrane</keyword>
<accession>A0A974CCM1</accession>
<keyword evidence="1" id="KW-1133">Transmembrane helix</keyword>
<keyword evidence="1" id="KW-0472">Membrane</keyword>
<evidence type="ECO:0000256" key="1">
    <source>
        <dbReference type="SAM" id="Phobius"/>
    </source>
</evidence>
<sequence length="71" mass="8148">MAYYEACLRIALIGIGTAFIRLMSMFSRYEQVNGLWNLCISLKHPCTDFILHLPVYYDVPTSFHQSEPGTC</sequence>